<evidence type="ECO:0000256" key="3">
    <source>
        <dbReference type="SAM" id="SignalP"/>
    </source>
</evidence>
<name>A0ABM3IF55_ZIZJJ</name>
<proteinExistence type="inferred from homology"/>
<keyword evidence="5" id="KW-1185">Reference proteome</keyword>
<feature type="chain" id="PRO_5046886432" description="Lipase" evidence="3">
    <location>
        <begin position="24"/>
        <end position="403"/>
    </location>
</feature>
<feature type="signal peptide" evidence="3">
    <location>
        <begin position="1"/>
        <end position="23"/>
    </location>
</feature>
<evidence type="ECO:0000256" key="2">
    <source>
        <dbReference type="PIRNR" id="PIRNR000862"/>
    </source>
</evidence>
<organism evidence="5 6">
    <name type="scientific">Ziziphus jujuba</name>
    <name type="common">Chinese jujube</name>
    <name type="synonym">Ziziphus sativa</name>
    <dbReference type="NCBI Taxonomy" id="326968"/>
    <lineage>
        <taxon>Eukaryota</taxon>
        <taxon>Viridiplantae</taxon>
        <taxon>Streptophyta</taxon>
        <taxon>Embryophyta</taxon>
        <taxon>Tracheophyta</taxon>
        <taxon>Spermatophyta</taxon>
        <taxon>Magnoliopsida</taxon>
        <taxon>eudicotyledons</taxon>
        <taxon>Gunneridae</taxon>
        <taxon>Pentapetalae</taxon>
        <taxon>rosids</taxon>
        <taxon>fabids</taxon>
        <taxon>Rosales</taxon>
        <taxon>Rhamnaceae</taxon>
        <taxon>Paliureae</taxon>
        <taxon>Ziziphus</taxon>
    </lineage>
</organism>
<comment type="similarity">
    <text evidence="1 2">Belongs to the AB hydrolase superfamily. Lipase family.</text>
</comment>
<dbReference type="InterPro" id="IPR006693">
    <property type="entry name" value="AB_hydrolase_lipase"/>
</dbReference>
<dbReference type="SUPFAM" id="SSF53474">
    <property type="entry name" value="alpha/beta-Hydrolases"/>
    <property type="match status" value="1"/>
</dbReference>
<evidence type="ECO:0000259" key="4">
    <source>
        <dbReference type="Pfam" id="PF04083"/>
    </source>
</evidence>
<keyword evidence="2" id="KW-0378">Hydrolase</keyword>
<dbReference type="PIRSF" id="PIRSF000862">
    <property type="entry name" value="Steryl_ester_lip"/>
    <property type="match status" value="1"/>
</dbReference>
<keyword evidence="2" id="KW-0443">Lipid metabolism</keyword>
<reference evidence="6" key="1">
    <citation type="submission" date="2025-08" db="UniProtKB">
        <authorList>
            <consortium name="RefSeq"/>
        </authorList>
    </citation>
    <scope>IDENTIFICATION</scope>
    <source>
        <tissue evidence="6">Seedling</tissue>
    </source>
</reference>
<dbReference type="Proteomes" id="UP001652623">
    <property type="component" value="Chromosome 4"/>
</dbReference>
<dbReference type="InterPro" id="IPR025483">
    <property type="entry name" value="Lipase_euk"/>
</dbReference>
<accession>A0ABM3IF55</accession>
<gene>
    <name evidence="6" type="primary">LOC107405458</name>
</gene>
<evidence type="ECO:0000313" key="5">
    <source>
        <dbReference type="Proteomes" id="UP001652623"/>
    </source>
</evidence>
<dbReference type="RefSeq" id="XP_048327124.2">
    <property type="nucleotide sequence ID" value="XM_048471167.2"/>
</dbReference>
<dbReference type="InterPro" id="IPR029058">
    <property type="entry name" value="AB_hydrolase_fold"/>
</dbReference>
<keyword evidence="2" id="KW-0442">Lipid degradation</keyword>
<dbReference type="Gene3D" id="3.40.50.1820">
    <property type="entry name" value="alpha/beta hydrolase"/>
    <property type="match status" value="1"/>
</dbReference>
<dbReference type="GeneID" id="107405458"/>
<protein>
    <recommendedName>
        <fullName evidence="2">Lipase</fullName>
    </recommendedName>
</protein>
<feature type="domain" description="Partial AB-hydrolase lipase" evidence="4">
    <location>
        <begin position="38"/>
        <end position="90"/>
    </location>
</feature>
<keyword evidence="3" id="KW-0732">Signal</keyword>
<dbReference type="Pfam" id="PF04083">
    <property type="entry name" value="Abhydro_lipase"/>
    <property type="match status" value="1"/>
</dbReference>
<sequence length="403" mass="44753">MANISSTTLFIVILLLCVSAAVAATAKLQSPAANICKSLVETQGYICQEHKVTTKDGYVLGVQRIPMGRSANKTANNKPPVLLQHGLLLSNYQDAATWLLGSPDEALGFILADHGFDVWLSNTRGTASSRGHAWLNPQDPEYWEWSWDELAEYELPALFEYVYHQTGQKLHYVGHSLGTLNAFVALSKGKLVNMLRSAAMLTPVAYLGQMTSPACRSIAELFLSEKLYSLGVREFILKGQDVAKLLQFVCLKAEINCSDTFTVITGPNCCIKKSTVDSFLGNEPQSTATKNVIHLSQMIRRGTLTKYDYGNVYENVKSYGHITPPAYNVKSIPKDVPLLLSYGGKDSLTVVNDVKILLEDLRDHKADKLVLQYRDDYAHFDFIVGYNANKLVYDPLIAFFMLH</sequence>
<evidence type="ECO:0000313" key="6">
    <source>
        <dbReference type="RefSeq" id="XP_048327124.2"/>
    </source>
</evidence>
<dbReference type="PANTHER" id="PTHR11005">
    <property type="entry name" value="LYSOSOMAL ACID LIPASE-RELATED"/>
    <property type="match status" value="1"/>
</dbReference>
<evidence type="ECO:0000256" key="1">
    <source>
        <dbReference type="ARBA" id="ARBA00010701"/>
    </source>
</evidence>